<evidence type="ECO:0000313" key="1">
    <source>
        <dbReference type="EMBL" id="KKU98325.1"/>
    </source>
</evidence>
<accession>A0A0G1XVI7</accession>
<protein>
    <submittedName>
        <fullName evidence="1">Uncharacterized protein</fullName>
    </submittedName>
</protein>
<reference evidence="1 2" key="1">
    <citation type="journal article" date="2015" name="Nature">
        <title>rRNA introns, odd ribosomes, and small enigmatic genomes across a large radiation of phyla.</title>
        <authorList>
            <person name="Brown C.T."/>
            <person name="Hug L.A."/>
            <person name="Thomas B.C."/>
            <person name="Sharon I."/>
            <person name="Castelle C.J."/>
            <person name="Singh A."/>
            <person name="Wilkins M.J."/>
            <person name="Williams K.H."/>
            <person name="Banfield J.F."/>
        </authorList>
    </citation>
    <scope>NUCLEOTIDE SEQUENCE [LARGE SCALE GENOMIC DNA]</scope>
</reference>
<gene>
    <name evidence="1" type="ORF">UY28_C0004G0063</name>
</gene>
<name>A0A0G1XVI7_9BACT</name>
<sequence>MAKQESLEGMELPDAIPEITAAAEAYVEIRDARLLALREETVKKQELLDLMHKHELLTYRDGDMVVTIEPKEKIKVKVGDGEEEEGE</sequence>
<evidence type="ECO:0000313" key="2">
    <source>
        <dbReference type="Proteomes" id="UP000034694"/>
    </source>
</evidence>
<proteinExistence type="predicted"/>
<dbReference type="EMBL" id="LCPK01000004">
    <property type="protein sequence ID" value="KKU98325.1"/>
    <property type="molecule type" value="Genomic_DNA"/>
</dbReference>
<dbReference type="AlphaFoldDB" id="A0A0G1XVI7"/>
<dbReference type="Proteomes" id="UP000034694">
    <property type="component" value="Unassembled WGS sequence"/>
</dbReference>
<organism evidence="1 2">
    <name type="scientific">Candidatus Amesbacteria bacterium GW2011_GWB1_48_13</name>
    <dbReference type="NCBI Taxonomy" id="1618362"/>
    <lineage>
        <taxon>Bacteria</taxon>
        <taxon>Candidatus Amesiibacteriota</taxon>
    </lineage>
</organism>
<comment type="caution">
    <text evidence="1">The sequence shown here is derived from an EMBL/GenBank/DDBJ whole genome shotgun (WGS) entry which is preliminary data.</text>
</comment>